<evidence type="ECO:0000313" key="3">
    <source>
        <dbReference type="Proteomes" id="UP000272778"/>
    </source>
</evidence>
<evidence type="ECO:0000259" key="1">
    <source>
        <dbReference type="Pfam" id="PF13472"/>
    </source>
</evidence>
<reference evidence="2 3" key="1">
    <citation type="submission" date="2018-11" db="EMBL/GenBank/DDBJ databases">
        <title>Paraburkholderia sp. DHOA04, isolated from soil.</title>
        <authorList>
            <person name="Gao Z.-H."/>
            <person name="Qiu L.-H."/>
            <person name="Fu J.-C."/>
        </authorList>
    </citation>
    <scope>NUCLEOTIDE SEQUENCE [LARGE SCALE GENOMIC DNA]</scope>
    <source>
        <strain evidence="2 3">DHOA04</strain>
    </source>
</reference>
<dbReference type="CDD" id="cd01839">
    <property type="entry name" value="SGNH_arylesterase_like"/>
    <property type="match status" value="1"/>
</dbReference>
<dbReference type="AlphaFoldDB" id="A0A3N6MYF8"/>
<dbReference type="InterPro" id="IPR013830">
    <property type="entry name" value="SGNH_hydro"/>
</dbReference>
<gene>
    <name evidence="2" type="ORF">D1Y85_03970</name>
</gene>
<comment type="caution">
    <text evidence="2">The sequence shown here is derived from an EMBL/GenBank/DDBJ whole genome shotgun (WGS) entry which is preliminary data.</text>
</comment>
<protein>
    <submittedName>
        <fullName evidence="2">Hydrolase</fullName>
    </submittedName>
</protein>
<keyword evidence="3" id="KW-1185">Reference proteome</keyword>
<dbReference type="Proteomes" id="UP000272778">
    <property type="component" value="Unassembled WGS sequence"/>
</dbReference>
<organism evidence="2 3">
    <name type="scientific">Paraburkholderia dinghuensis</name>
    <dbReference type="NCBI Taxonomy" id="2305225"/>
    <lineage>
        <taxon>Bacteria</taxon>
        <taxon>Pseudomonadati</taxon>
        <taxon>Pseudomonadota</taxon>
        <taxon>Betaproteobacteria</taxon>
        <taxon>Burkholderiales</taxon>
        <taxon>Burkholderiaceae</taxon>
        <taxon>Paraburkholderia</taxon>
    </lineage>
</organism>
<sequence>MASRTLLCYGDSNTHGTKPLTQPGVFERFGPADRWPGVLQAVLGDDWSVIEEGLPGRTTVHDDPIQGQHKNGLNYLRACLESQLPVDIVVLMLGTNDLKTRFSVTPADIAASVSLLLETLVACHAGPGGTTPHVLLVAPSPIDEVGFLGEIFTGGAAKSRLLAPLYERVAVKFGSAFLDAGEIAAVSPTDGVHYEAEQHHRLGIVIAELLRQRFGA</sequence>
<dbReference type="OrthoDB" id="164654at2"/>
<dbReference type="EMBL" id="RQIS01000002">
    <property type="protein sequence ID" value="RQH09034.1"/>
    <property type="molecule type" value="Genomic_DNA"/>
</dbReference>
<proteinExistence type="predicted"/>
<dbReference type="InterPro" id="IPR036514">
    <property type="entry name" value="SGNH_hydro_sf"/>
</dbReference>
<dbReference type="Pfam" id="PF13472">
    <property type="entry name" value="Lipase_GDSL_2"/>
    <property type="match status" value="1"/>
</dbReference>
<keyword evidence="2" id="KW-0378">Hydrolase</keyword>
<dbReference type="GO" id="GO:0016788">
    <property type="term" value="F:hydrolase activity, acting on ester bonds"/>
    <property type="evidence" value="ECO:0007669"/>
    <property type="project" value="UniProtKB-ARBA"/>
</dbReference>
<dbReference type="Gene3D" id="3.40.50.1110">
    <property type="entry name" value="SGNH hydrolase"/>
    <property type="match status" value="1"/>
</dbReference>
<dbReference type="SUPFAM" id="SSF52266">
    <property type="entry name" value="SGNH hydrolase"/>
    <property type="match status" value="1"/>
</dbReference>
<feature type="domain" description="SGNH hydrolase-type esterase" evidence="1">
    <location>
        <begin position="8"/>
        <end position="193"/>
    </location>
</feature>
<dbReference type="RefSeq" id="WP_124149734.1">
    <property type="nucleotide sequence ID" value="NZ_RQIS01000002.1"/>
</dbReference>
<evidence type="ECO:0000313" key="2">
    <source>
        <dbReference type="EMBL" id="RQH09034.1"/>
    </source>
</evidence>
<accession>A0A3N6MYF8</accession>
<name>A0A3N6MYF8_9BURK</name>